<dbReference type="InterPro" id="IPR037079">
    <property type="entry name" value="AF2212/PG0164-like_sf"/>
</dbReference>
<evidence type="ECO:0000313" key="2">
    <source>
        <dbReference type="Proteomes" id="UP000295499"/>
    </source>
</evidence>
<reference evidence="1 2" key="1">
    <citation type="submission" date="2019-03" db="EMBL/GenBank/DDBJ databases">
        <title>Genomic Encyclopedia of Archaeal and Bacterial Type Strains, Phase II (KMG-II): from individual species to whole genera.</title>
        <authorList>
            <person name="Goeker M."/>
        </authorList>
    </citation>
    <scope>NUCLEOTIDE SEQUENCE [LARGE SCALE GENOMIC DNA]</scope>
    <source>
        <strain evidence="1 2">DSM 19034</strain>
    </source>
</reference>
<comment type="caution">
    <text evidence="1">The sequence shown here is derived from an EMBL/GenBank/DDBJ whole genome shotgun (WGS) entry which is preliminary data.</text>
</comment>
<accession>A0A4R6IKJ4</accession>
<protein>
    <submittedName>
        <fullName evidence="1">Bacteriocin resistance YdeI/OmpD-like protein</fullName>
    </submittedName>
</protein>
<gene>
    <name evidence="1" type="ORF">CLV32_1543</name>
</gene>
<proteinExistence type="predicted"/>
<sequence>MISFKAEIERFNEMGEKTGWSYVFIPADLAEQLNPGCKKSYRVKGMLDATEISGMALVPMGAGDFILALKANLRKALRKEAGAVLQIQLSLDTDFKIEMPEILFDCLQDEQHLMDNFLKMPKSHQNYYINWLNEAKTEVTQTKRLLMIVKAMEEKQKFGEMIRASKNNQDTLRS</sequence>
<keyword evidence="2" id="KW-1185">Reference proteome</keyword>
<dbReference type="Gene3D" id="2.40.30.100">
    <property type="entry name" value="AF2212/PG0164-like"/>
    <property type="match status" value="1"/>
</dbReference>
<dbReference type="SUPFAM" id="SSF141694">
    <property type="entry name" value="AF2212/PG0164-like"/>
    <property type="match status" value="1"/>
</dbReference>
<dbReference type="Pfam" id="PF13376">
    <property type="entry name" value="OmdA"/>
    <property type="match status" value="1"/>
</dbReference>
<dbReference type="Proteomes" id="UP000295499">
    <property type="component" value="Unassembled WGS sequence"/>
</dbReference>
<organism evidence="1 2">
    <name type="scientific">Pedobacter duraquae</name>
    <dbReference type="NCBI Taxonomy" id="425511"/>
    <lineage>
        <taxon>Bacteria</taxon>
        <taxon>Pseudomonadati</taxon>
        <taxon>Bacteroidota</taxon>
        <taxon>Sphingobacteriia</taxon>
        <taxon>Sphingobacteriales</taxon>
        <taxon>Sphingobacteriaceae</taxon>
        <taxon>Pedobacter</taxon>
    </lineage>
</organism>
<dbReference type="AlphaFoldDB" id="A0A4R6IKJ4"/>
<dbReference type="InterPro" id="IPR015018">
    <property type="entry name" value="DUF1905"/>
</dbReference>
<dbReference type="Pfam" id="PF08922">
    <property type="entry name" value="DUF1905"/>
    <property type="match status" value="1"/>
</dbReference>
<dbReference type="OrthoDB" id="680797at2"/>
<evidence type="ECO:0000313" key="1">
    <source>
        <dbReference type="EMBL" id="TDO22567.1"/>
    </source>
</evidence>
<dbReference type="EMBL" id="SNWM01000002">
    <property type="protein sequence ID" value="TDO22567.1"/>
    <property type="molecule type" value="Genomic_DNA"/>
</dbReference>
<dbReference type="RefSeq" id="WP_133554032.1">
    <property type="nucleotide sequence ID" value="NZ_SNWM01000002.1"/>
</dbReference>
<name>A0A4R6IKJ4_9SPHI</name>